<dbReference type="EMBL" id="CP119311">
    <property type="protein sequence ID" value="WEK33962.1"/>
    <property type="molecule type" value="Genomic_DNA"/>
</dbReference>
<dbReference type="Gene3D" id="3.40.50.1110">
    <property type="entry name" value="SGNH hydrolase"/>
    <property type="match status" value="1"/>
</dbReference>
<dbReference type="PANTHER" id="PTHR30383:SF5">
    <property type="entry name" value="SGNH HYDROLASE-TYPE ESTERASE DOMAIN-CONTAINING PROTEIN"/>
    <property type="match status" value="1"/>
</dbReference>
<evidence type="ECO:0000259" key="1">
    <source>
        <dbReference type="Pfam" id="PF13472"/>
    </source>
</evidence>
<proteinExistence type="predicted"/>
<sequence>MPAINSGIGGNNTIDLLERLQVDCLAHQPRLTILMIGTNDMNSKKHVPLETYEQNLSKIITPIVKSGSKLLLMTILPAYEPYLFTRHEASFYDPEGVSGRRKQVNDVIRKTAARYKAGLLDLEQRFLAVGKIGTEKDSLISNEVNSGKTDGIHPTPNGYRFIALSVYDYIIYHNLPKQGIVCFGDSITRGDGSVNGESYPGYLNKLLTIA</sequence>
<evidence type="ECO:0000313" key="3">
    <source>
        <dbReference type="Proteomes" id="UP001220610"/>
    </source>
</evidence>
<feature type="domain" description="SGNH hydrolase-type esterase" evidence="1">
    <location>
        <begin position="4"/>
        <end position="160"/>
    </location>
</feature>
<dbReference type="Proteomes" id="UP001220610">
    <property type="component" value="Chromosome"/>
</dbReference>
<dbReference type="SUPFAM" id="SSF52266">
    <property type="entry name" value="SGNH hydrolase"/>
    <property type="match status" value="2"/>
</dbReference>
<evidence type="ECO:0000313" key="2">
    <source>
        <dbReference type="EMBL" id="WEK33962.1"/>
    </source>
</evidence>
<dbReference type="InterPro" id="IPR013830">
    <property type="entry name" value="SGNH_hydro"/>
</dbReference>
<organism evidence="2 3">
    <name type="scientific">Candidatus Pseudobacter hemicellulosilyticus</name>
    <dbReference type="NCBI Taxonomy" id="3121375"/>
    <lineage>
        <taxon>Bacteria</taxon>
        <taxon>Pseudomonadati</taxon>
        <taxon>Bacteroidota</taxon>
        <taxon>Chitinophagia</taxon>
        <taxon>Chitinophagales</taxon>
        <taxon>Chitinophagaceae</taxon>
        <taxon>Pseudobacter</taxon>
    </lineage>
</organism>
<dbReference type="InterPro" id="IPR036514">
    <property type="entry name" value="SGNH_hydro_sf"/>
</dbReference>
<name>A0AAJ5WQM1_9BACT</name>
<gene>
    <name evidence="2" type="ORF">P0Y53_15850</name>
</gene>
<reference evidence="2" key="1">
    <citation type="submission" date="2023-03" db="EMBL/GenBank/DDBJ databases">
        <title>Andean soil-derived lignocellulolytic bacterial consortium as a source of novel taxa and putative plastic-active enzymes.</title>
        <authorList>
            <person name="Diaz-Garcia L."/>
            <person name="Chuvochina M."/>
            <person name="Feuerriegel G."/>
            <person name="Bunk B."/>
            <person name="Sproer C."/>
            <person name="Streit W.R."/>
            <person name="Rodriguez L.M."/>
            <person name="Overmann J."/>
            <person name="Jimenez D.J."/>
        </authorList>
    </citation>
    <scope>NUCLEOTIDE SEQUENCE</scope>
    <source>
        <strain evidence="2">MAG 7</strain>
    </source>
</reference>
<protein>
    <submittedName>
        <fullName evidence="2">GDSL-type esterase/lipase family protein</fullName>
    </submittedName>
</protein>
<accession>A0AAJ5WQM1</accession>
<dbReference type="PANTHER" id="PTHR30383">
    <property type="entry name" value="THIOESTERASE 1/PROTEASE 1/LYSOPHOSPHOLIPASE L1"/>
    <property type="match status" value="1"/>
</dbReference>
<dbReference type="InterPro" id="IPR051532">
    <property type="entry name" value="Ester_Hydrolysis_Enzymes"/>
</dbReference>
<dbReference type="AlphaFoldDB" id="A0AAJ5WQM1"/>
<dbReference type="GO" id="GO:0004622">
    <property type="term" value="F:phosphatidylcholine lysophospholipase activity"/>
    <property type="evidence" value="ECO:0007669"/>
    <property type="project" value="TreeGrafter"/>
</dbReference>
<dbReference type="Pfam" id="PF13472">
    <property type="entry name" value="Lipase_GDSL_2"/>
    <property type="match status" value="1"/>
</dbReference>